<accession>A0A814X0T8</accession>
<dbReference type="Proteomes" id="UP000677228">
    <property type="component" value="Unassembled WGS sequence"/>
</dbReference>
<evidence type="ECO:0000313" key="5">
    <source>
        <dbReference type="Proteomes" id="UP000663829"/>
    </source>
</evidence>
<dbReference type="EMBL" id="CAJNOQ010008860">
    <property type="protein sequence ID" value="CAF1208704.1"/>
    <property type="molecule type" value="Genomic_DNA"/>
</dbReference>
<keyword evidence="5" id="KW-1185">Reference proteome</keyword>
<organism evidence="1 5">
    <name type="scientific">Didymodactylos carnosus</name>
    <dbReference type="NCBI Taxonomy" id="1234261"/>
    <lineage>
        <taxon>Eukaryota</taxon>
        <taxon>Metazoa</taxon>
        <taxon>Spiralia</taxon>
        <taxon>Gnathifera</taxon>
        <taxon>Rotifera</taxon>
        <taxon>Eurotatoria</taxon>
        <taxon>Bdelloidea</taxon>
        <taxon>Philodinida</taxon>
        <taxon>Philodinidae</taxon>
        <taxon>Didymodactylos</taxon>
    </lineage>
</organism>
<comment type="caution">
    <text evidence="1">The sequence shown here is derived from an EMBL/GenBank/DDBJ whole genome shotgun (WGS) entry which is preliminary data.</text>
</comment>
<gene>
    <name evidence="1" type="ORF">GPM918_LOCUS24098</name>
    <name evidence="2" type="ORF">OVA965_LOCUS40356</name>
    <name evidence="3" type="ORF">SRO942_LOCUS24097</name>
    <name evidence="4" type="ORF">TMI583_LOCUS41777</name>
</gene>
<reference evidence="1" key="1">
    <citation type="submission" date="2021-02" db="EMBL/GenBank/DDBJ databases">
        <authorList>
            <person name="Nowell W R."/>
        </authorList>
    </citation>
    <scope>NUCLEOTIDE SEQUENCE</scope>
</reference>
<sequence>HQLGGNQPGRPQLINPVTLFKFVQFFDQLDLCDQFINHNDNQNKSISLFTSGENILQMGGYLSPVNRQITNANVFCMNTAAIMTTETWKNQNGYDKLHNIFNANKLEEELIHFGIRYCKILRDENMRNNRRAEAQTNQYDALQLIVALGISLQTFMDELPDNDTAEQPFEYPL</sequence>
<proteinExistence type="predicted"/>
<dbReference type="Proteomes" id="UP000681722">
    <property type="component" value="Unassembled WGS sequence"/>
</dbReference>
<dbReference type="Proteomes" id="UP000663829">
    <property type="component" value="Unassembled WGS sequence"/>
</dbReference>
<feature type="non-terminal residue" evidence="1">
    <location>
        <position position="1"/>
    </location>
</feature>
<dbReference type="EMBL" id="CAJNOK010043751">
    <property type="protein sequence ID" value="CAF1570917.1"/>
    <property type="molecule type" value="Genomic_DNA"/>
</dbReference>
<dbReference type="EMBL" id="CAJOBC010008861">
    <property type="protein sequence ID" value="CAF3972871.1"/>
    <property type="molecule type" value="Genomic_DNA"/>
</dbReference>
<evidence type="ECO:0000313" key="2">
    <source>
        <dbReference type="EMBL" id="CAF1570917.1"/>
    </source>
</evidence>
<evidence type="ECO:0000313" key="4">
    <source>
        <dbReference type="EMBL" id="CAF4365447.1"/>
    </source>
</evidence>
<dbReference type="Proteomes" id="UP000682733">
    <property type="component" value="Unassembled WGS sequence"/>
</dbReference>
<name>A0A814X0T8_9BILA</name>
<evidence type="ECO:0000313" key="1">
    <source>
        <dbReference type="EMBL" id="CAF1208704.1"/>
    </source>
</evidence>
<protein>
    <submittedName>
        <fullName evidence="1">Uncharacterized protein</fullName>
    </submittedName>
</protein>
<dbReference type="EMBL" id="CAJOBA010066547">
    <property type="protein sequence ID" value="CAF4365447.1"/>
    <property type="molecule type" value="Genomic_DNA"/>
</dbReference>
<dbReference type="AlphaFoldDB" id="A0A814X0T8"/>
<dbReference type="OrthoDB" id="10653723at2759"/>
<evidence type="ECO:0000313" key="3">
    <source>
        <dbReference type="EMBL" id="CAF3972871.1"/>
    </source>
</evidence>